<protein>
    <submittedName>
        <fullName evidence="4">4-hydroxybutyrate dehydrogenase</fullName>
    </submittedName>
</protein>
<keyword evidence="5" id="KW-1185">Reference proteome</keyword>
<keyword evidence="1" id="KW-0560">Oxidoreductase</keyword>
<dbReference type="GO" id="GO:0046872">
    <property type="term" value="F:metal ion binding"/>
    <property type="evidence" value="ECO:0007669"/>
    <property type="project" value="InterPro"/>
</dbReference>
<accession>A0A923LW91</accession>
<proteinExistence type="predicted"/>
<dbReference type="EMBL" id="JACOPL010000018">
    <property type="protein sequence ID" value="MBC5726533.1"/>
    <property type="molecule type" value="Genomic_DNA"/>
</dbReference>
<evidence type="ECO:0000259" key="3">
    <source>
        <dbReference type="Pfam" id="PF25137"/>
    </source>
</evidence>
<dbReference type="InterPro" id="IPR039697">
    <property type="entry name" value="Alcohol_dehydrogenase_Fe"/>
</dbReference>
<dbReference type="GO" id="GO:0004022">
    <property type="term" value="F:alcohol dehydrogenase (NAD+) activity"/>
    <property type="evidence" value="ECO:0007669"/>
    <property type="project" value="TreeGrafter"/>
</dbReference>
<dbReference type="Gene3D" id="3.40.50.1970">
    <property type="match status" value="1"/>
</dbReference>
<dbReference type="Proteomes" id="UP000606499">
    <property type="component" value="Unassembled WGS sequence"/>
</dbReference>
<dbReference type="InterPro" id="IPR056798">
    <property type="entry name" value="ADH_Fe_C"/>
</dbReference>
<dbReference type="RefSeq" id="WP_186950253.1">
    <property type="nucleotide sequence ID" value="NZ_JACOPL010000018.1"/>
</dbReference>
<evidence type="ECO:0000313" key="4">
    <source>
        <dbReference type="EMBL" id="MBC5726533.1"/>
    </source>
</evidence>
<dbReference type="InterPro" id="IPR001670">
    <property type="entry name" value="ADH_Fe/GldA"/>
</dbReference>
<name>A0A923LW91_9FIRM</name>
<comment type="caution">
    <text evidence="4">The sequence shown here is derived from an EMBL/GenBank/DDBJ whole genome shotgun (WGS) entry which is preliminary data.</text>
</comment>
<dbReference type="CDD" id="cd14860">
    <property type="entry name" value="4HBD_NAD"/>
    <property type="match status" value="1"/>
</dbReference>
<dbReference type="SUPFAM" id="SSF56796">
    <property type="entry name" value="Dehydroquinate synthase-like"/>
    <property type="match status" value="1"/>
</dbReference>
<dbReference type="PANTHER" id="PTHR11496">
    <property type="entry name" value="ALCOHOL DEHYDROGENASE"/>
    <property type="match status" value="1"/>
</dbReference>
<evidence type="ECO:0000259" key="2">
    <source>
        <dbReference type="Pfam" id="PF00465"/>
    </source>
</evidence>
<evidence type="ECO:0000256" key="1">
    <source>
        <dbReference type="ARBA" id="ARBA00023002"/>
    </source>
</evidence>
<dbReference type="Pfam" id="PF25137">
    <property type="entry name" value="ADH_Fe_C"/>
    <property type="match status" value="1"/>
</dbReference>
<feature type="domain" description="Fe-containing alcohol dehydrogenase-like C-terminal" evidence="3">
    <location>
        <begin position="177"/>
        <end position="376"/>
    </location>
</feature>
<dbReference type="PANTHER" id="PTHR11496:SF83">
    <property type="entry name" value="HYDROXYACID-OXOACID TRANSHYDROGENASE, MITOCHONDRIAL"/>
    <property type="match status" value="1"/>
</dbReference>
<dbReference type="Pfam" id="PF00465">
    <property type="entry name" value="Fe-ADH"/>
    <property type="match status" value="1"/>
</dbReference>
<dbReference type="AlphaFoldDB" id="A0A923LW91"/>
<evidence type="ECO:0000313" key="5">
    <source>
        <dbReference type="Proteomes" id="UP000606499"/>
    </source>
</evidence>
<feature type="domain" description="Alcohol dehydrogenase iron-type/glycerol dehydrogenase GldA" evidence="2">
    <location>
        <begin position="34"/>
        <end position="165"/>
    </location>
</feature>
<reference evidence="4" key="1">
    <citation type="submission" date="2020-08" db="EMBL/GenBank/DDBJ databases">
        <title>Genome public.</title>
        <authorList>
            <person name="Liu C."/>
            <person name="Sun Q."/>
        </authorList>
    </citation>
    <scope>NUCLEOTIDE SEQUENCE</scope>
    <source>
        <strain evidence="4">NSJ-28</strain>
    </source>
</reference>
<sequence>MKQLYIGPEIHQFDTFKDFAEEFTLCASDLILTNEYIYKPFIEKLELPCGRIYQEKFGLGEPTDTMTQAILDEAAKGNYDRVIAIGGGTVIDIAKVLVLGGGATVDELYGNMVGLTKARRLIIIPTTCGTGSEVTNISILNRTRLGTKQGLVSPAMFADHAVLIPEFLQSLPYSVFATSSIDALIHAVESYLSPSATPYTEMYSLQAMQDILRGYCQIAERGQHARFQSSAEYLRASNYAGIAFSNSGCAAVHAMSYALGGKYHVAHGESNYQFFTDVLRKYQEKKPDGKIRTLDHFLQNTIAAAGSGAELEGDTGIDLLECLLSRVLERKRMADYGVTREDIPVFAQSTIDNQQRLLKNNYVPLTLEDITAIYQARL</sequence>
<gene>
    <name evidence="4" type="ORF">H8S45_13835</name>
</gene>
<organism evidence="4 5">
    <name type="scientific">Agathobaculum faecis</name>
    <dbReference type="NCBI Taxonomy" id="2763013"/>
    <lineage>
        <taxon>Bacteria</taxon>
        <taxon>Bacillati</taxon>
        <taxon>Bacillota</taxon>
        <taxon>Clostridia</taxon>
        <taxon>Eubacteriales</taxon>
        <taxon>Butyricicoccaceae</taxon>
        <taxon>Agathobaculum</taxon>
    </lineage>
</organism>
<dbReference type="Gene3D" id="1.20.1090.10">
    <property type="entry name" value="Dehydroquinate synthase-like - alpha domain"/>
    <property type="match status" value="1"/>
</dbReference>